<dbReference type="Gene3D" id="2.60.40.10">
    <property type="entry name" value="Immunoglobulins"/>
    <property type="match status" value="1"/>
</dbReference>
<gene>
    <name evidence="2" type="ORF">UFOPK3401_01282</name>
</gene>
<dbReference type="AlphaFoldDB" id="A0A6J7EHG6"/>
<proteinExistence type="predicted"/>
<dbReference type="PROSITE" id="PS50093">
    <property type="entry name" value="PKD"/>
    <property type="match status" value="1"/>
</dbReference>
<dbReference type="CDD" id="cd00146">
    <property type="entry name" value="PKD"/>
    <property type="match status" value="1"/>
</dbReference>
<dbReference type="InterPro" id="IPR000601">
    <property type="entry name" value="PKD_dom"/>
</dbReference>
<dbReference type="Pfam" id="PF00801">
    <property type="entry name" value="PKD"/>
    <property type="match status" value="1"/>
</dbReference>
<dbReference type="EMBL" id="CAFBLM010000070">
    <property type="protein sequence ID" value="CAB4879103.1"/>
    <property type="molecule type" value="Genomic_DNA"/>
</dbReference>
<dbReference type="InterPro" id="IPR035986">
    <property type="entry name" value="PKD_dom_sf"/>
</dbReference>
<organism evidence="2">
    <name type="scientific">freshwater metagenome</name>
    <dbReference type="NCBI Taxonomy" id="449393"/>
    <lineage>
        <taxon>unclassified sequences</taxon>
        <taxon>metagenomes</taxon>
        <taxon>ecological metagenomes</taxon>
    </lineage>
</organism>
<dbReference type="SUPFAM" id="SSF49299">
    <property type="entry name" value="PKD domain"/>
    <property type="match status" value="1"/>
</dbReference>
<accession>A0A6J7EHG6</accession>
<evidence type="ECO:0000259" key="1">
    <source>
        <dbReference type="PROSITE" id="PS50093"/>
    </source>
</evidence>
<dbReference type="InterPro" id="IPR013783">
    <property type="entry name" value="Ig-like_fold"/>
</dbReference>
<name>A0A6J7EHG6_9ZZZZ</name>
<protein>
    <submittedName>
        <fullName evidence="2">Unannotated protein</fullName>
    </submittedName>
</protein>
<reference evidence="2" key="1">
    <citation type="submission" date="2020-05" db="EMBL/GenBank/DDBJ databases">
        <authorList>
            <person name="Chiriac C."/>
            <person name="Salcher M."/>
            <person name="Ghai R."/>
            <person name="Kavagutti S V."/>
        </authorList>
    </citation>
    <scope>NUCLEOTIDE SEQUENCE</scope>
</reference>
<evidence type="ECO:0000313" key="2">
    <source>
        <dbReference type="EMBL" id="CAB4879103.1"/>
    </source>
</evidence>
<feature type="domain" description="PKD" evidence="1">
    <location>
        <begin position="354"/>
        <end position="393"/>
    </location>
</feature>
<sequence>MSNILGMWGNWLSTPRLKPAFRLALNCLALTGLVVALTQGASWAHSVAAKPAPAAPSLASTAQDQGKVAIQTAAWVRPRAGSSTQGAVAEVAIKRVRELVRAQGWQVNSATVTALGASGANVDVQVVKGGKNSAVLAVTVQKLRITSQRQTRTASSTQVQAGAGQWQPIRVMHGVTAPSALPNGISPLAAPNIGGNQDLGAIVGYGAILLPGNFSGDPSIRSDAINCTGCQWRRLPDCLDAAIDTLCSGVSFGCPPGQIRYQIVLLKPPEPWFSVVGTVCMGPGDRLRSPDDIAQDVRGSFVELLPRAHPSYQPANGALVNLPALFAVNEPKSVGPIYRTLTGYRVSVSAHAIWRWNFMDGSTLNTGSPGGKYPNKSVQHTYSSAGQHRVGLTSIWTGEFSVDGQGPFLITGGPIRLRSSVPVAIRPAAARLILAR</sequence>